<dbReference type="EMBL" id="QEFC01000313">
    <property type="protein sequence ID" value="KAE9464945.1"/>
    <property type="molecule type" value="Genomic_DNA"/>
</dbReference>
<dbReference type="PANTHER" id="PTHR35315">
    <property type="entry name" value="ACI13"/>
    <property type="match status" value="1"/>
</dbReference>
<keyword evidence="1" id="KW-0175">Coiled coil</keyword>
<evidence type="ECO:0000256" key="2">
    <source>
        <dbReference type="SAM" id="MobiDB-lite"/>
    </source>
</evidence>
<dbReference type="OrthoDB" id="543227at2759"/>
<organism evidence="3 4">
    <name type="scientific">Rhododendron williamsianum</name>
    <dbReference type="NCBI Taxonomy" id="262921"/>
    <lineage>
        <taxon>Eukaryota</taxon>
        <taxon>Viridiplantae</taxon>
        <taxon>Streptophyta</taxon>
        <taxon>Embryophyta</taxon>
        <taxon>Tracheophyta</taxon>
        <taxon>Spermatophyta</taxon>
        <taxon>Magnoliopsida</taxon>
        <taxon>eudicotyledons</taxon>
        <taxon>Gunneridae</taxon>
        <taxon>Pentapetalae</taxon>
        <taxon>asterids</taxon>
        <taxon>Ericales</taxon>
        <taxon>Ericaceae</taxon>
        <taxon>Ericoideae</taxon>
        <taxon>Rhodoreae</taxon>
        <taxon>Rhododendron</taxon>
    </lineage>
</organism>
<dbReference type="PANTHER" id="PTHR35315:SF1">
    <property type="entry name" value="RAB6-INTERACTING GOLGIN"/>
    <property type="match status" value="1"/>
</dbReference>
<gene>
    <name evidence="3" type="ORF">C3L33_03156</name>
</gene>
<evidence type="ECO:0000256" key="1">
    <source>
        <dbReference type="SAM" id="Coils"/>
    </source>
</evidence>
<evidence type="ECO:0008006" key="5">
    <source>
        <dbReference type="Google" id="ProtNLM"/>
    </source>
</evidence>
<name>A0A6A4M358_9ERIC</name>
<evidence type="ECO:0000313" key="4">
    <source>
        <dbReference type="Proteomes" id="UP000428333"/>
    </source>
</evidence>
<sequence length="257" mass="28191">EEMATNNTWLLPEIGPDGLPREAPVIAYTEKIIEQEQLQLKKYIEENYSKIRDVERELENLTLDMKLIAGPKKAALEHMRKKIEMSTERIRVAKLNEEQARKTWEAASKAIKDEEAIKEKLCKDLNNLVQESSNTQLARMEELKRRLEALNPSRSSISVSYDGKPMGPIENSLALDASSVPPSLAPGGTENIANHVNAGNAPGANDLNQQPSAEGEGKGKKKIMIQGRGKGLGAVPKGRVPPTTGWTGAGFDVDGRT</sequence>
<feature type="non-terminal residue" evidence="3">
    <location>
        <position position="1"/>
    </location>
</feature>
<reference evidence="3 4" key="1">
    <citation type="journal article" date="2019" name="Genome Biol. Evol.">
        <title>The Rhododendron genome and chromosomal organization provide insight into shared whole-genome duplications across the heath family (Ericaceae).</title>
        <authorList>
            <person name="Soza V.L."/>
            <person name="Lindsley D."/>
            <person name="Waalkes A."/>
            <person name="Ramage E."/>
            <person name="Patwardhan R.P."/>
            <person name="Burton J.N."/>
            <person name="Adey A."/>
            <person name="Kumar A."/>
            <person name="Qiu R."/>
            <person name="Shendure J."/>
            <person name="Hall B."/>
        </authorList>
    </citation>
    <scope>NUCLEOTIDE SEQUENCE [LARGE SCALE GENOMIC DNA]</scope>
    <source>
        <strain evidence="3">RSF 1966-606</strain>
    </source>
</reference>
<dbReference type="AlphaFoldDB" id="A0A6A4M358"/>
<comment type="caution">
    <text evidence="3">The sequence shown here is derived from an EMBL/GenBank/DDBJ whole genome shotgun (WGS) entry which is preliminary data.</text>
</comment>
<proteinExistence type="predicted"/>
<feature type="coiled-coil region" evidence="1">
    <location>
        <begin position="111"/>
        <end position="150"/>
    </location>
</feature>
<feature type="region of interest" description="Disordered" evidence="2">
    <location>
        <begin position="180"/>
        <end position="257"/>
    </location>
</feature>
<dbReference type="Proteomes" id="UP000428333">
    <property type="component" value="Linkage Group LG02"/>
</dbReference>
<evidence type="ECO:0000313" key="3">
    <source>
        <dbReference type="EMBL" id="KAE9464945.1"/>
    </source>
</evidence>
<protein>
    <recommendedName>
        <fullName evidence="5">RAB6-interacting golgin</fullName>
    </recommendedName>
</protein>
<keyword evidence="4" id="KW-1185">Reference proteome</keyword>
<accession>A0A6A4M358</accession>